<evidence type="ECO:0000256" key="3">
    <source>
        <dbReference type="ARBA" id="ARBA00022475"/>
    </source>
</evidence>
<evidence type="ECO:0000259" key="10">
    <source>
        <dbReference type="PROSITE" id="PS50929"/>
    </source>
</evidence>
<evidence type="ECO:0000256" key="7">
    <source>
        <dbReference type="ARBA" id="ARBA00022989"/>
    </source>
</evidence>
<dbReference type="AlphaFoldDB" id="A0A0V0R0X8"/>
<dbReference type="PANTHER" id="PTHR43394:SF1">
    <property type="entry name" value="ATP-BINDING CASSETTE SUB-FAMILY B MEMBER 10, MITOCHONDRIAL"/>
    <property type="match status" value="1"/>
</dbReference>
<protein>
    <submittedName>
        <fullName evidence="11">p-loop containing nucleoside triphosphate hydrolase</fullName>
    </submittedName>
</protein>
<gene>
    <name evidence="11" type="ORF">PPERSA_11683</name>
</gene>
<organism evidence="11 12">
    <name type="scientific">Pseudocohnilembus persalinus</name>
    <name type="common">Ciliate</name>
    <dbReference type="NCBI Taxonomy" id="266149"/>
    <lineage>
        <taxon>Eukaryota</taxon>
        <taxon>Sar</taxon>
        <taxon>Alveolata</taxon>
        <taxon>Ciliophora</taxon>
        <taxon>Intramacronucleata</taxon>
        <taxon>Oligohymenophorea</taxon>
        <taxon>Scuticociliatia</taxon>
        <taxon>Philasterida</taxon>
        <taxon>Pseudocohnilembidae</taxon>
        <taxon>Pseudocohnilembus</taxon>
    </lineage>
</organism>
<evidence type="ECO:0000256" key="5">
    <source>
        <dbReference type="ARBA" id="ARBA00022741"/>
    </source>
</evidence>
<dbReference type="Proteomes" id="UP000054937">
    <property type="component" value="Unassembled WGS sequence"/>
</dbReference>
<evidence type="ECO:0000313" key="12">
    <source>
        <dbReference type="Proteomes" id="UP000054937"/>
    </source>
</evidence>
<evidence type="ECO:0000256" key="2">
    <source>
        <dbReference type="ARBA" id="ARBA00022448"/>
    </source>
</evidence>
<dbReference type="PROSITE" id="PS50893">
    <property type="entry name" value="ABC_TRANSPORTER_2"/>
    <property type="match status" value="1"/>
</dbReference>
<dbReference type="SMART" id="SM00382">
    <property type="entry name" value="AAA"/>
    <property type="match status" value="1"/>
</dbReference>
<dbReference type="GO" id="GO:0016887">
    <property type="term" value="F:ATP hydrolysis activity"/>
    <property type="evidence" value="ECO:0007669"/>
    <property type="project" value="InterPro"/>
</dbReference>
<evidence type="ECO:0000256" key="6">
    <source>
        <dbReference type="ARBA" id="ARBA00022840"/>
    </source>
</evidence>
<reference evidence="11 12" key="1">
    <citation type="journal article" date="2015" name="Sci. Rep.">
        <title>Genome of the facultative scuticociliatosis pathogen Pseudocohnilembus persalinus provides insight into its virulence through horizontal gene transfer.</title>
        <authorList>
            <person name="Xiong J."/>
            <person name="Wang G."/>
            <person name="Cheng J."/>
            <person name="Tian M."/>
            <person name="Pan X."/>
            <person name="Warren A."/>
            <person name="Jiang C."/>
            <person name="Yuan D."/>
            <person name="Miao W."/>
        </authorList>
    </citation>
    <scope>NUCLEOTIDE SEQUENCE [LARGE SCALE GENOMIC DNA]</scope>
    <source>
        <strain evidence="11">36N120E</strain>
    </source>
</reference>
<dbReference type="GO" id="GO:0005886">
    <property type="term" value="C:plasma membrane"/>
    <property type="evidence" value="ECO:0007669"/>
    <property type="project" value="UniProtKB-SubCell"/>
</dbReference>
<keyword evidence="6" id="KW-0067">ATP-binding</keyword>
<dbReference type="SUPFAM" id="SSF90123">
    <property type="entry name" value="ABC transporter transmembrane region"/>
    <property type="match status" value="1"/>
</dbReference>
<feature type="domain" description="ABC transmembrane type-1" evidence="10">
    <location>
        <begin position="1"/>
        <end position="135"/>
    </location>
</feature>
<comment type="caution">
    <text evidence="11">The sequence shown here is derived from an EMBL/GenBank/DDBJ whole genome shotgun (WGS) entry which is preliminary data.</text>
</comment>
<dbReference type="GO" id="GO:0005524">
    <property type="term" value="F:ATP binding"/>
    <property type="evidence" value="ECO:0007669"/>
    <property type="project" value="UniProtKB-KW"/>
</dbReference>
<sequence>MGVLTASTKVIGGYQRKAKQEETQLLTKTSELAYERLGNMKLIKISNTEQYEKKLYYKTLTEYYDKTRQVSKYTALNFSILEGFGFASLIGLFTYGSYLVTIGVSHPDMVSSAVYAFYVGTGFRGLLNSYTELAKTAGLYDGIRDLVGDLQKDQIYNQSDMITNRKDYAQEFQKMLDGSKNKEYIPINFQNVSAPEITLKNVTFKYDEYGQERSLFQHFNLTIPKGKIIAIVGPSGCGKTSLLNLITRLYKPQEGEILIDGENLNSLDKDWVQQNISYVTQEPIIFQGTILENLEYGNQGFDLSFENIEKACQIANADGFINDLPEKYNTVLFERGSSLSGGQRQRLILARALVKNPKILIMDEGTANLDQESEISIIKDLKEICKNRTCILITHKIENYKQIIDETIQMEKPAHLKALEEENEQKQQQ</sequence>
<dbReference type="PANTHER" id="PTHR43394">
    <property type="entry name" value="ATP-DEPENDENT PERMEASE MDL1, MITOCHONDRIAL"/>
    <property type="match status" value="1"/>
</dbReference>
<dbReference type="FunFam" id="3.40.50.300:FF:000299">
    <property type="entry name" value="ABC transporter ATP-binding protein/permease"/>
    <property type="match status" value="1"/>
</dbReference>
<dbReference type="PROSITE" id="PS50929">
    <property type="entry name" value="ABC_TM1F"/>
    <property type="match status" value="1"/>
</dbReference>
<dbReference type="InterPro" id="IPR027417">
    <property type="entry name" value="P-loop_NTPase"/>
</dbReference>
<accession>A0A0V0R0X8</accession>
<name>A0A0V0R0X8_PSEPJ</name>
<keyword evidence="2" id="KW-0813">Transport</keyword>
<evidence type="ECO:0000256" key="8">
    <source>
        <dbReference type="ARBA" id="ARBA00023136"/>
    </source>
</evidence>
<evidence type="ECO:0000313" key="11">
    <source>
        <dbReference type="EMBL" id="KRX08206.1"/>
    </source>
</evidence>
<keyword evidence="11" id="KW-0378">Hydrolase</keyword>
<evidence type="ECO:0000259" key="9">
    <source>
        <dbReference type="PROSITE" id="PS50893"/>
    </source>
</evidence>
<dbReference type="InParanoid" id="A0A0V0R0X8"/>
<keyword evidence="7" id="KW-1133">Transmembrane helix</keyword>
<keyword evidence="5" id="KW-0547">Nucleotide-binding</keyword>
<dbReference type="OMA" id="QDIFIMI"/>
<evidence type="ECO:0000256" key="4">
    <source>
        <dbReference type="ARBA" id="ARBA00022692"/>
    </source>
</evidence>
<feature type="domain" description="ABC transporter" evidence="9">
    <location>
        <begin position="197"/>
        <end position="429"/>
    </location>
</feature>
<dbReference type="GO" id="GO:0015421">
    <property type="term" value="F:ABC-type oligopeptide transporter activity"/>
    <property type="evidence" value="ECO:0007669"/>
    <property type="project" value="TreeGrafter"/>
</dbReference>
<dbReference type="InterPro" id="IPR011527">
    <property type="entry name" value="ABC1_TM_dom"/>
</dbReference>
<keyword evidence="3" id="KW-1003">Cell membrane</keyword>
<dbReference type="InterPro" id="IPR036640">
    <property type="entry name" value="ABC1_TM_sf"/>
</dbReference>
<dbReference type="Gene3D" id="1.20.1560.10">
    <property type="entry name" value="ABC transporter type 1, transmembrane domain"/>
    <property type="match status" value="1"/>
</dbReference>
<dbReference type="InterPro" id="IPR003593">
    <property type="entry name" value="AAA+_ATPase"/>
</dbReference>
<dbReference type="InterPro" id="IPR017871">
    <property type="entry name" value="ABC_transporter-like_CS"/>
</dbReference>
<dbReference type="Gene3D" id="3.40.50.300">
    <property type="entry name" value="P-loop containing nucleotide triphosphate hydrolases"/>
    <property type="match status" value="1"/>
</dbReference>
<dbReference type="EMBL" id="LDAU01000069">
    <property type="protein sequence ID" value="KRX08206.1"/>
    <property type="molecule type" value="Genomic_DNA"/>
</dbReference>
<keyword evidence="12" id="KW-1185">Reference proteome</keyword>
<comment type="subcellular location">
    <subcellularLocation>
        <location evidence="1">Cell membrane</location>
        <topology evidence="1">Multi-pass membrane protein</topology>
    </subcellularLocation>
</comment>
<dbReference type="Pfam" id="PF00664">
    <property type="entry name" value="ABC_membrane"/>
    <property type="match status" value="1"/>
</dbReference>
<proteinExistence type="predicted"/>
<keyword evidence="8" id="KW-0472">Membrane</keyword>
<dbReference type="OrthoDB" id="6500128at2759"/>
<dbReference type="SUPFAM" id="SSF52540">
    <property type="entry name" value="P-loop containing nucleoside triphosphate hydrolases"/>
    <property type="match status" value="1"/>
</dbReference>
<dbReference type="PROSITE" id="PS00211">
    <property type="entry name" value="ABC_TRANSPORTER_1"/>
    <property type="match status" value="1"/>
</dbReference>
<keyword evidence="4" id="KW-0812">Transmembrane</keyword>
<dbReference type="Pfam" id="PF00005">
    <property type="entry name" value="ABC_tran"/>
    <property type="match status" value="1"/>
</dbReference>
<evidence type="ECO:0000256" key="1">
    <source>
        <dbReference type="ARBA" id="ARBA00004651"/>
    </source>
</evidence>
<dbReference type="InterPro" id="IPR003439">
    <property type="entry name" value="ABC_transporter-like_ATP-bd"/>
</dbReference>
<dbReference type="InterPro" id="IPR039421">
    <property type="entry name" value="Type_1_exporter"/>
</dbReference>